<dbReference type="InterPro" id="IPR050109">
    <property type="entry name" value="HTH-type_TetR-like_transc_reg"/>
</dbReference>
<dbReference type="PRINTS" id="PR00455">
    <property type="entry name" value="HTHTETR"/>
</dbReference>
<dbReference type="InterPro" id="IPR023772">
    <property type="entry name" value="DNA-bd_HTH_TetR-type_CS"/>
</dbReference>
<feature type="domain" description="HTH tetR-type" evidence="3">
    <location>
        <begin position="11"/>
        <end position="71"/>
    </location>
</feature>
<dbReference type="HOGENOM" id="CLU_069356_10_1_11"/>
<dbReference type="OrthoDB" id="3210235at2"/>
<dbReference type="Proteomes" id="UP000007882">
    <property type="component" value="Chromosome"/>
</dbReference>
<dbReference type="RefSeq" id="WP_014445276.1">
    <property type="nucleotide sequence ID" value="NC_017093.1"/>
</dbReference>
<dbReference type="STRING" id="512565.AMIS_51680"/>
<dbReference type="PROSITE" id="PS50977">
    <property type="entry name" value="HTH_TETR_2"/>
    <property type="match status" value="1"/>
</dbReference>
<keyword evidence="1 2" id="KW-0238">DNA-binding</keyword>
<proteinExistence type="predicted"/>
<sequence length="190" mass="20472">MTTPVRRRDAAATRKALLDAARRRFAADGYASTSVRDIASDAGVNVALISRYFESKEGLFRACLRGTVDEIKQSVLENLPLTDPPRQIAEKLAGPQTKEPHRLQLLLRTSGDETAERIRRETLESISRRVATAAGADPDDPGVLLNAQVVLSAALGVLILRSAALQPLAAADQDQLTEPLRVMIAALLPG</sequence>
<dbReference type="SUPFAM" id="SSF46689">
    <property type="entry name" value="Homeodomain-like"/>
    <property type="match status" value="1"/>
</dbReference>
<dbReference type="InterPro" id="IPR036271">
    <property type="entry name" value="Tet_transcr_reg_TetR-rel_C_sf"/>
</dbReference>
<protein>
    <submittedName>
        <fullName evidence="4">Putative TetR-family transcriptional regulator</fullName>
    </submittedName>
</protein>
<accession>I0HBK1</accession>
<dbReference type="PROSITE" id="PS01081">
    <property type="entry name" value="HTH_TETR_1"/>
    <property type="match status" value="1"/>
</dbReference>
<dbReference type="eggNOG" id="COG1309">
    <property type="taxonomic scope" value="Bacteria"/>
</dbReference>
<evidence type="ECO:0000256" key="2">
    <source>
        <dbReference type="PROSITE-ProRule" id="PRU00335"/>
    </source>
</evidence>
<dbReference type="InterPro" id="IPR001647">
    <property type="entry name" value="HTH_TetR"/>
</dbReference>
<keyword evidence="5" id="KW-1185">Reference proteome</keyword>
<dbReference type="GO" id="GO:0003700">
    <property type="term" value="F:DNA-binding transcription factor activity"/>
    <property type="evidence" value="ECO:0007669"/>
    <property type="project" value="TreeGrafter"/>
</dbReference>
<dbReference type="PATRIC" id="fig|512565.3.peg.5163"/>
<gene>
    <name evidence="4" type="ordered locus">AMIS_51680</name>
</gene>
<dbReference type="KEGG" id="ams:AMIS_51680"/>
<evidence type="ECO:0000313" key="4">
    <source>
        <dbReference type="EMBL" id="BAL90388.1"/>
    </source>
</evidence>
<evidence type="ECO:0000313" key="5">
    <source>
        <dbReference type="Proteomes" id="UP000007882"/>
    </source>
</evidence>
<dbReference type="SUPFAM" id="SSF48498">
    <property type="entry name" value="Tetracyclin repressor-like, C-terminal domain"/>
    <property type="match status" value="1"/>
</dbReference>
<dbReference type="Pfam" id="PF00440">
    <property type="entry name" value="TetR_N"/>
    <property type="match status" value="1"/>
</dbReference>
<dbReference type="PANTHER" id="PTHR30055:SF146">
    <property type="entry name" value="HTH-TYPE TRANSCRIPTIONAL DUAL REGULATOR CECR"/>
    <property type="match status" value="1"/>
</dbReference>
<dbReference type="Gene3D" id="1.10.357.10">
    <property type="entry name" value="Tetracycline Repressor, domain 2"/>
    <property type="match status" value="1"/>
</dbReference>
<feature type="DNA-binding region" description="H-T-H motif" evidence="2">
    <location>
        <begin position="34"/>
        <end position="53"/>
    </location>
</feature>
<reference evidence="4 5" key="1">
    <citation type="submission" date="2012-02" db="EMBL/GenBank/DDBJ databases">
        <title>Complete genome sequence of Actinoplanes missouriensis 431 (= NBRC 102363).</title>
        <authorList>
            <person name="Ohnishi Y."/>
            <person name="Ishikawa J."/>
            <person name="Sekine M."/>
            <person name="Hosoyama A."/>
            <person name="Harada T."/>
            <person name="Narita H."/>
            <person name="Hata T."/>
            <person name="Konno Y."/>
            <person name="Tutikane K."/>
            <person name="Fujita N."/>
            <person name="Horinouchi S."/>
            <person name="Hayakawa M."/>
        </authorList>
    </citation>
    <scope>NUCLEOTIDE SEQUENCE [LARGE SCALE GENOMIC DNA]</scope>
    <source>
        <strain evidence="5">ATCC 14538 / DSM 43046 / CBS 188.64 / JCM 3121 / NBRC 102363 / NCIMB 12654 / NRRL B-3342 / UNCC 431</strain>
    </source>
</reference>
<dbReference type="GO" id="GO:0000976">
    <property type="term" value="F:transcription cis-regulatory region binding"/>
    <property type="evidence" value="ECO:0007669"/>
    <property type="project" value="TreeGrafter"/>
</dbReference>
<dbReference type="PANTHER" id="PTHR30055">
    <property type="entry name" value="HTH-TYPE TRANSCRIPTIONAL REGULATOR RUTR"/>
    <property type="match status" value="1"/>
</dbReference>
<dbReference type="InterPro" id="IPR009057">
    <property type="entry name" value="Homeodomain-like_sf"/>
</dbReference>
<organism evidence="4 5">
    <name type="scientific">Actinoplanes missouriensis (strain ATCC 14538 / DSM 43046 / CBS 188.64 / JCM 3121 / NBRC 102363 / NCIMB 12654 / NRRL B-3342 / UNCC 431)</name>
    <dbReference type="NCBI Taxonomy" id="512565"/>
    <lineage>
        <taxon>Bacteria</taxon>
        <taxon>Bacillati</taxon>
        <taxon>Actinomycetota</taxon>
        <taxon>Actinomycetes</taxon>
        <taxon>Micromonosporales</taxon>
        <taxon>Micromonosporaceae</taxon>
        <taxon>Actinoplanes</taxon>
    </lineage>
</organism>
<evidence type="ECO:0000256" key="1">
    <source>
        <dbReference type="ARBA" id="ARBA00023125"/>
    </source>
</evidence>
<dbReference type="AlphaFoldDB" id="I0HBK1"/>
<name>I0HBK1_ACTM4</name>
<evidence type="ECO:0000259" key="3">
    <source>
        <dbReference type="PROSITE" id="PS50977"/>
    </source>
</evidence>
<dbReference type="EMBL" id="AP012319">
    <property type="protein sequence ID" value="BAL90388.1"/>
    <property type="molecule type" value="Genomic_DNA"/>
</dbReference>